<reference evidence="7 8" key="1">
    <citation type="submission" date="2017-01" db="EMBL/GenBank/DDBJ databases">
        <title>Novel large sulfur bacteria in the metagenomes of groundwater-fed chemosynthetic microbial mats in the Lake Huron basin.</title>
        <authorList>
            <person name="Sharrar A.M."/>
            <person name="Flood B.E."/>
            <person name="Bailey J.V."/>
            <person name="Jones D.S."/>
            <person name="Biddanda B."/>
            <person name="Ruberg S.A."/>
            <person name="Marcus D.N."/>
            <person name="Dick G.J."/>
        </authorList>
    </citation>
    <scope>NUCLEOTIDE SEQUENCE [LARGE SCALE GENOMIC DNA]</scope>
    <source>
        <strain evidence="7">A7</strain>
    </source>
</reference>
<evidence type="ECO:0000256" key="4">
    <source>
        <dbReference type="ARBA" id="ARBA00022917"/>
    </source>
</evidence>
<dbReference type="GO" id="GO:0006412">
    <property type="term" value="P:translation"/>
    <property type="evidence" value="ECO:0007669"/>
    <property type="project" value="UniProtKB-UniRule"/>
</dbReference>
<feature type="binding site" evidence="6">
    <location>
        <position position="166"/>
    </location>
    <ligand>
        <name>Fe cation</name>
        <dbReference type="ChEBI" id="CHEBI:24875"/>
    </ligand>
</feature>
<gene>
    <name evidence="6" type="primary">def</name>
    <name evidence="7" type="ORF">BWK72_04055</name>
</gene>
<dbReference type="Proteomes" id="UP000192505">
    <property type="component" value="Unassembled WGS sequence"/>
</dbReference>
<dbReference type="InterPro" id="IPR036821">
    <property type="entry name" value="Peptide_deformylase_sf"/>
</dbReference>
<comment type="cofactor">
    <cofactor evidence="6">
        <name>Fe(2+)</name>
        <dbReference type="ChEBI" id="CHEBI:29033"/>
    </cofactor>
    <text evidence="6">Binds 1 Fe(2+) ion.</text>
</comment>
<dbReference type="HAMAP" id="MF_00163">
    <property type="entry name" value="Pep_deformylase"/>
    <property type="match status" value="1"/>
</dbReference>
<dbReference type="PRINTS" id="PR01576">
    <property type="entry name" value="PDEFORMYLASE"/>
</dbReference>
<dbReference type="GO" id="GO:0046872">
    <property type="term" value="F:metal ion binding"/>
    <property type="evidence" value="ECO:0007669"/>
    <property type="project" value="UniProtKB-KW"/>
</dbReference>
<proteinExistence type="inferred from homology"/>
<dbReference type="Pfam" id="PF01327">
    <property type="entry name" value="Pep_deformylase"/>
    <property type="match status" value="1"/>
</dbReference>
<feature type="binding site" evidence="6">
    <location>
        <position position="124"/>
    </location>
    <ligand>
        <name>Fe cation</name>
        <dbReference type="ChEBI" id="CHEBI:24875"/>
    </ligand>
</feature>
<dbReference type="InterPro" id="IPR023635">
    <property type="entry name" value="Peptide_deformylase"/>
</dbReference>
<feature type="active site" evidence="6">
    <location>
        <position position="167"/>
    </location>
</feature>
<dbReference type="PANTHER" id="PTHR10458">
    <property type="entry name" value="PEPTIDE DEFORMYLASE"/>
    <property type="match status" value="1"/>
</dbReference>
<comment type="function">
    <text evidence="6">Removes the formyl group from the N-terminal Met of newly synthesized proteins. Requires at least a dipeptide for an efficient rate of reaction. N-terminal L-methionine is a prerequisite for activity but the enzyme has broad specificity at other positions.</text>
</comment>
<keyword evidence="2 6" id="KW-0479">Metal-binding</keyword>
<feature type="binding site" evidence="6">
    <location>
        <position position="170"/>
    </location>
    <ligand>
        <name>Fe cation</name>
        <dbReference type="ChEBI" id="CHEBI:24875"/>
    </ligand>
</feature>
<dbReference type="SUPFAM" id="SSF56420">
    <property type="entry name" value="Peptide deformylase"/>
    <property type="match status" value="1"/>
</dbReference>
<organism evidence="7 8">
    <name type="scientific">Rhodoferax ferrireducens</name>
    <dbReference type="NCBI Taxonomy" id="192843"/>
    <lineage>
        <taxon>Bacteria</taxon>
        <taxon>Pseudomonadati</taxon>
        <taxon>Pseudomonadota</taxon>
        <taxon>Betaproteobacteria</taxon>
        <taxon>Burkholderiales</taxon>
        <taxon>Comamonadaceae</taxon>
        <taxon>Rhodoferax</taxon>
    </lineage>
</organism>
<evidence type="ECO:0000256" key="3">
    <source>
        <dbReference type="ARBA" id="ARBA00022801"/>
    </source>
</evidence>
<dbReference type="PANTHER" id="PTHR10458:SF20">
    <property type="entry name" value="PEPTIDE DEFORMYLASE 1"/>
    <property type="match status" value="1"/>
</dbReference>
<dbReference type="CDD" id="cd00487">
    <property type="entry name" value="Pep_deformylase"/>
    <property type="match status" value="1"/>
</dbReference>
<keyword evidence="3 6" id="KW-0378">Hydrolase</keyword>
<dbReference type="EC" id="3.5.1.88" evidence="6"/>
<dbReference type="Gene3D" id="3.90.45.10">
    <property type="entry name" value="Peptide deformylase"/>
    <property type="match status" value="1"/>
</dbReference>
<dbReference type="PIRSF" id="PIRSF004749">
    <property type="entry name" value="Pep_def"/>
    <property type="match status" value="1"/>
</dbReference>
<evidence type="ECO:0000256" key="6">
    <source>
        <dbReference type="HAMAP-Rule" id="MF_00163"/>
    </source>
</evidence>
<comment type="catalytic activity">
    <reaction evidence="6">
        <text>N-terminal N-formyl-L-methionyl-[peptide] + H2O = N-terminal L-methionyl-[peptide] + formate</text>
        <dbReference type="Rhea" id="RHEA:24420"/>
        <dbReference type="Rhea" id="RHEA-COMP:10639"/>
        <dbReference type="Rhea" id="RHEA-COMP:10640"/>
        <dbReference type="ChEBI" id="CHEBI:15377"/>
        <dbReference type="ChEBI" id="CHEBI:15740"/>
        <dbReference type="ChEBI" id="CHEBI:49298"/>
        <dbReference type="ChEBI" id="CHEBI:64731"/>
        <dbReference type="EC" id="3.5.1.88"/>
    </reaction>
</comment>
<comment type="caution">
    <text evidence="7">The sequence shown here is derived from an EMBL/GenBank/DDBJ whole genome shotgun (WGS) entry which is preliminary data.</text>
</comment>
<accession>A0A1W9KWW4</accession>
<evidence type="ECO:0000256" key="2">
    <source>
        <dbReference type="ARBA" id="ARBA00022723"/>
    </source>
</evidence>
<sequence>MSVKTILQMGDPRLLRIAQPVIEFDSDELHLLITDMLDTMHAADGAGLAAPQIGVDLQLVIFGSGQRNPRYPDAPAVPRTVLINPTITPLPPLVSGTPNDDDALADVATLAVTLPQIVEDWEGCLSLPGLRGKVPRFERIRYTGFDQYGDPIDRTVDGFHARVVQHECDHLIGKLYPMRVADFTQFGFNAVLFPGLDPADD</sequence>
<name>A0A1W9KWW4_9BURK</name>
<evidence type="ECO:0000313" key="8">
    <source>
        <dbReference type="Proteomes" id="UP000192505"/>
    </source>
</evidence>
<evidence type="ECO:0000256" key="1">
    <source>
        <dbReference type="ARBA" id="ARBA00010759"/>
    </source>
</evidence>
<protein>
    <recommendedName>
        <fullName evidence="6">Peptide deformylase</fullName>
        <shortName evidence="6">PDF</shortName>
        <ecNumber evidence="6">3.5.1.88</ecNumber>
    </recommendedName>
    <alternativeName>
        <fullName evidence="6">Polypeptide deformylase</fullName>
    </alternativeName>
</protein>
<keyword evidence="5 6" id="KW-0408">Iron</keyword>
<evidence type="ECO:0000256" key="5">
    <source>
        <dbReference type="ARBA" id="ARBA00023004"/>
    </source>
</evidence>
<dbReference type="NCBIfam" id="NF001159">
    <property type="entry name" value="PRK00150.1-3"/>
    <property type="match status" value="1"/>
</dbReference>
<dbReference type="AlphaFoldDB" id="A0A1W9KWW4"/>
<dbReference type="GO" id="GO:0042586">
    <property type="term" value="F:peptide deformylase activity"/>
    <property type="evidence" value="ECO:0007669"/>
    <property type="project" value="UniProtKB-UniRule"/>
</dbReference>
<dbReference type="EMBL" id="MTEI01000002">
    <property type="protein sequence ID" value="OQW89143.1"/>
    <property type="molecule type" value="Genomic_DNA"/>
</dbReference>
<comment type="similarity">
    <text evidence="1 6">Belongs to the polypeptide deformylase family.</text>
</comment>
<keyword evidence="4 6" id="KW-0648">Protein biosynthesis</keyword>
<evidence type="ECO:0000313" key="7">
    <source>
        <dbReference type="EMBL" id="OQW89143.1"/>
    </source>
</evidence>